<evidence type="ECO:0000256" key="3">
    <source>
        <dbReference type="ARBA" id="ARBA00022825"/>
    </source>
</evidence>
<dbReference type="EMBL" id="KZ613963">
    <property type="protein sequence ID" value="PMD31307.1"/>
    <property type="molecule type" value="Genomic_DNA"/>
</dbReference>
<evidence type="ECO:0000313" key="7">
    <source>
        <dbReference type="EMBL" id="PMD31307.1"/>
    </source>
</evidence>
<evidence type="ECO:0000256" key="2">
    <source>
        <dbReference type="ARBA" id="ARBA00022801"/>
    </source>
</evidence>
<dbReference type="Gene3D" id="3.40.50.1820">
    <property type="entry name" value="alpha/beta hydrolase"/>
    <property type="match status" value="1"/>
</dbReference>
<evidence type="ECO:0000256" key="4">
    <source>
        <dbReference type="ARBA" id="ARBA00032829"/>
    </source>
</evidence>
<dbReference type="Gene3D" id="2.120.10.30">
    <property type="entry name" value="TolB, C-terminal domain"/>
    <property type="match status" value="2"/>
</dbReference>
<dbReference type="STRING" id="1149755.A0A2J6QYG6"/>
<name>A0A2J6QYG6_HYAVF</name>
<dbReference type="InterPro" id="IPR001375">
    <property type="entry name" value="Peptidase_S9_cat"/>
</dbReference>
<accession>A0A2J6QYG6</accession>
<evidence type="ECO:0000256" key="5">
    <source>
        <dbReference type="SAM" id="MobiDB-lite"/>
    </source>
</evidence>
<comment type="similarity">
    <text evidence="1">Belongs to the peptidase S9C family.</text>
</comment>
<dbReference type="GO" id="GO:0006508">
    <property type="term" value="P:proteolysis"/>
    <property type="evidence" value="ECO:0007669"/>
    <property type="project" value="InterPro"/>
</dbReference>
<dbReference type="AlphaFoldDB" id="A0A2J6QYG6"/>
<protein>
    <recommendedName>
        <fullName evidence="4">Dipeptidyl-peptidase V</fullName>
    </recommendedName>
</protein>
<evidence type="ECO:0000259" key="6">
    <source>
        <dbReference type="Pfam" id="PF00326"/>
    </source>
</evidence>
<sequence length="686" mass="74182">MRTADGLSPATPLNKKQDYTQQDLRKTALWSEVDNYLNKLLKPTIDQVSGATDLAASPDGSQIAFAGTITPSDWRIPHPKTRICLLSTSDSSLEVITAGPNNERLPKWSPDGKTLGFLSDRKEAGIFQLYLLKTGGLGEAKPVPFVKGMVEDFHWGPDGKRILLQVAGRDADQSDADGSGNVGKQKDETPAWMPSVDYGDLSEAWRSLWVYDLVTAKLNKVNDQGSNPWEAAWCGSNAIISITSDTPSEDSWYVANLRIKNLNDENGKEKVLYVPKRQLALPSVSPSGKKIAVIEALASDRKVVAGDIVIVDSKTGTAGRIITRGIDITQTIWRNENQLFYIGLRGLDTVAAQYPALPYIPIWEYHGACGGFLPTATLLPGNEIAVLLESWTKAPEVAIVGKKEGSLESRTLLSFSHSGYESLHAKLGPMKTITWHSGDGLELQGFLHLPKKSGGKVPLIVSVHGGPIYANLNTSAGVNMTTFLNLRGYAVFRPNPRGSAGRGQAFAEAVLGDMGGADAQDILSGIKAVCDTHPDAIDSDKIGVIGGSYGGFMASLLPTLTPIFKASVSMAAVTDWHSFHTTSNIPSFDKLFLDDDPFSQKGGRYLERSPVMNAGRYKTPVLQTAGMQDSAVPQSQAVQYHKACLEKGVESAIVLYPKEGHGVRAFPALIDLFVRSAAWFDRFVPV</sequence>
<keyword evidence="3" id="KW-0720">Serine protease</keyword>
<dbReference type="Pfam" id="PF00326">
    <property type="entry name" value="Peptidase_S9"/>
    <property type="match status" value="1"/>
</dbReference>
<keyword evidence="3" id="KW-0645">Protease</keyword>
<dbReference type="InterPro" id="IPR011659">
    <property type="entry name" value="WD40"/>
</dbReference>
<keyword evidence="2 7" id="KW-0378">Hydrolase</keyword>
<dbReference type="GO" id="GO:0004252">
    <property type="term" value="F:serine-type endopeptidase activity"/>
    <property type="evidence" value="ECO:0007669"/>
    <property type="project" value="TreeGrafter"/>
</dbReference>
<dbReference type="PANTHER" id="PTHR42776:SF27">
    <property type="entry name" value="DIPEPTIDYL PEPTIDASE FAMILY MEMBER 6"/>
    <property type="match status" value="1"/>
</dbReference>
<evidence type="ECO:0000313" key="8">
    <source>
        <dbReference type="Proteomes" id="UP000235786"/>
    </source>
</evidence>
<dbReference type="Proteomes" id="UP000235786">
    <property type="component" value="Unassembled WGS sequence"/>
</dbReference>
<feature type="domain" description="Peptidase S9 prolyl oligopeptidase catalytic" evidence="6">
    <location>
        <begin position="482"/>
        <end position="682"/>
    </location>
</feature>
<dbReference type="Pfam" id="PF07676">
    <property type="entry name" value="PD40"/>
    <property type="match status" value="1"/>
</dbReference>
<dbReference type="InterPro" id="IPR029058">
    <property type="entry name" value="AB_hydrolase_fold"/>
</dbReference>
<proteinExistence type="inferred from homology"/>
<evidence type="ECO:0000256" key="1">
    <source>
        <dbReference type="ARBA" id="ARBA00010040"/>
    </source>
</evidence>
<dbReference type="InterPro" id="IPR011042">
    <property type="entry name" value="6-blade_b-propeller_TolB-like"/>
</dbReference>
<organism evidence="7 8">
    <name type="scientific">Hyaloscypha variabilis (strain UAMH 11265 / GT02V1 / F)</name>
    <name type="common">Meliniomyces variabilis</name>
    <dbReference type="NCBI Taxonomy" id="1149755"/>
    <lineage>
        <taxon>Eukaryota</taxon>
        <taxon>Fungi</taxon>
        <taxon>Dikarya</taxon>
        <taxon>Ascomycota</taxon>
        <taxon>Pezizomycotina</taxon>
        <taxon>Leotiomycetes</taxon>
        <taxon>Helotiales</taxon>
        <taxon>Hyaloscyphaceae</taxon>
        <taxon>Hyaloscypha</taxon>
        <taxon>Hyaloscypha variabilis</taxon>
    </lineage>
</organism>
<reference evidence="7 8" key="1">
    <citation type="submission" date="2016-04" db="EMBL/GenBank/DDBJ databases">
        <title>A degradative enzymes factory behind the ericoid mycorrhizal symbiosis.</title>
        <authorList>
            <consortium name="DOE Joint Genome Institute"/>
            <person name="Martino E."/>
            <person name="Morin E."/>
            <person name="Grelet G."/>
            <person name="Kuo A."/>
            <person name="Kohler A."/>
            <person name="Daghino S."/>
            <person name="Barry K."/>
            <person name="Choi C."/>
            <person name="Cichocki N."/>
            <person name="Clum A."/>
            <person name="Copeland A."/>
            <person name="Hainaut M."/>
            <person name="Haridas S."/>
            <person name="Labutti K."/>
            <person name="Lindquist E."/>
            <person name="Lipzen A."/>
            <person name="Khouja H.-R."/>
            <person name="Murat C."/>
            <person name="Ohm R."/>
            <person name="Olson A."/>
            <person name="Spatafora J."/>
            <person name="Veneault-Fourrey C."/>
            <person name="Henrissat B."/>
            <person name="Grigoriev I."/>
            <person name="Martin F."/>
            <person name="Perotto S."/>
        </authorList>
    </citation>
    <scope>NUCLEOTIDE SEQUENCE [LARGE SCALE GENOMIC DNA]</scope>
    <source>
        <strain evidence="7 8">F</strain>
    </source>
</reference>
<dbReference type="SUPFAM" id="SSF82171">
    <property type="entry name" value="DPP6 N-terminal domain-like"/>
    <property type="match status" value="1"/>
</dbReference>
<keyword evidence="8" id="KW-1185">Reference proteome</keyword>
<feature type="region of interest" description="Disordered" evidence="5">
    <location>
        <begin position="170"/>
        <end position="193"/>
    </location>
</feature>
<gene>
    <name evidence="7" type="ORF">L207DRAFT_442532</name>
</gene>
<dbReference type="OrthoDB" id="43744at2759"/>
<dbReference type="SUPFAM" id="SSF53474">
    <property type="entry name" value="alpha/beta-Hydrolases"/>
    <property type="match status" value="1"/>
</dbReference>
<dbReference type="PANTHER" id="PTHR42776">
    <property type="entry name" value="SERINE PEPTIDASE S9 FAMILY MEMBER"/>
    <property type="match status" value="1"/>
</dbReference>